<proteinExistence type="predicted"/>
<organism evidence="5 6">
    <name type="scientific">Enterococcus haemoperoxidus ATCC BAA-382</name>
    <dbReference type="NCBI Taxonomy" id="1158608"/>
    <lineage>
        <taxon>Bacteria</taxon>
        <taxon>Bacillati</taxon>
        <taxon>Bacillota</taxon>
        <taxon>Bacilli</taxon>
        <taxon>Lactobacillales</taxon>
        <taxon>Enterococcaceae</taxon>
        <taxon>Enterococcus</taxon>
    </lineage>
</organism>
<feature type="domain" description="CNA-B" evidence="3">
    <location>
        <begin position="3441"/>
        <end position="3526"/>
    </location>
</feature>
<keyword evidence="6" id="KW-1185">Reference proteome</keyword>
<feature type="domain" description="CNA-B" evidence="3">
    <location>
        <begin position="2876"/>
        <end position="2961"/>
    </location>
</feature>
<feature type="domain" description="SpaA-like prealbumin fold" evidence="4">
    <location>
        <begin position="892"/>
        <end position="987"/>
    </location>
</feature>
<feature type="domain" description="CNA-B" evidence="3">
    <location>
        <begin position="3347"/>
        <end position="3432"/>
    </location>
</feature>
<feature type="domain" description="CNA-B" evidence="3">
    <location>
        <begin position="2782"/>
        <end position="2867"/>
    </location>
</feature>
<feature type="domain" description="CNA-B" evidence="3">
    <location>
        <begin position="996"/>
        <end position="1081"/>
    </location>
</feature>
<evidence type="ECO:0000259" key="3">
    <source>
        <dbReference type="Pfam" id="PF05738"/>
    </source>
</evidence>
<dbReference type="EMBL" id="ASVY01000003">
    <property type="protein sequence ID" value="EOT60562.1"/>
    <property type="molecule type" value="Genomic_DNA"/>
</dbReference>
<keyword evidence="1" id="KW-0812">Transmembrane</keyword>
<keyword evidence="1" id="KW-0472">Membrane</keyword>
<feature type="domain" description="CNA-B" evidence="3">
    <location>
        <begin position="2312"/>
        <end position="2397"/>
    </location>
</feature>
<feature type="domain" description="CNA-B" evidence="3">
    <location>
        <begin position="2406"/>
        <end position="2491"/>
    </location>
</feature>
<feature type="domain" description="CNA-B" evidence="3">
    <location>
        <begin position="2594"/>
        <end position="2679"/>
    </location>
</feature>
<feature type="transmembrane region" description="Helical" evidence="1">
    <location>
        <begin position="3655"/>
        <end position="3672"/>
    </location>
</feature>
<dbReference type="CDD" id="cd00222">
    <property type="entry name" value="CollagenBindB"/>
    <property type="match status" value="28"/>
</dbReference>
<feature type="domain" description="Collagen binding" evidence="2">
    <location>
        <begin position="606"/>
        <end position="704"/>
    </location>
</feature>
<feature type="domain" description="CNA-B" evidence="3">
    <location>
        <begin position="3064"/>
        <end position="3149"/>
    </location>
</feature>
<dbReference type="InterPro" id="IPR008454">
    <property type="entry name" value="Collagen-bd_Cna-like_B-typ_dom"/>
</dbReference>
<dbReference type="Pfam" id="PF17802">
    <property type="entry name" value="SpaA"/>
    <property type="match status" value="1"/>
</dbReference>
<feature type="domain" description="CNA-B" evidence="3">
    <location>
        <begin position="1748"/>
        <end position="1833"/>
    </location>
</feature>
<protein>
    <recommendedName>
        <fullName evidence="7">LPXTG-domain-containing protein cell wall anchor domain</fullName>
    </recommendedName>
</protein>
<dbReference type="InterPro" id="IPR008966">
    <property type="entry name" value="Adhesion_dom_sf"/>
</dbReference>
<evidence type="ECO:0000256" key="1">
    <source>
        <dbReference type="SAM" id="Phobius"/>
    </source>
</evidence>
<dbReference type="Gene3D" id="2.60.40.10">
    <property type="entry name" value="Immunoglobulins"/>
    <property type="match status" value="1"/>
</dbReference>
<dbReference type="Pfam" id="PF05737">
    <property type="entry name" value="Collagen_bind"/>
    <property type="match status" value="2"/>
</dbReference>
<dbReference type="Gene3D" id="2.60.40.740">
    <property type="match status" value="4"/>
</dbReference>
<comment type="caution">
    <text evidence="5">The sequence shown here is derived from an EMBL/GenBank/DDBJ whole genome shotgun (WGS) entry which is preliminary data.</text>
</comment>
<dbReference type="InterPro" id="IPR041033">
    <property type="entry name" value="SpaA_PFL_dom_1"/>
</dbReference>
<feature type="domain" description="CNA-B" evidence="3">
    <location>
        <begin position="1654"/>
        <end position="1739"/>
    </location>
</feature>
<name>A0ABP2VK42_9ENTE</name>
<feature type="domain" description="CNA-B" evidence="3">
    <location>
        <begin position="2124"/>
        <end position="2209"/>
    </location>
</feature>
<reference evidence="5 6" key="1">
    <citation type="submission" date="2013-03" db="EMBL/GenBank/DDBJ databases">
        <title>The Genome Sequence of Enterococcus haemoperoxidus BAA-382 (PacBio/Illumina hybrid assembly).</title>
        <authorList>
            <consortium name="The Broad Institute Genomics Platform"/>
            <consortium name="The Broad Institute Genome Sequencing Center for Infectious Disease"/>
            <person name="Earl A."/>
            <person name="Russ C."/>
            <person name="Gilmore M."/>
            <person name="Surin D."/>
            <person name="Walker B."/>
            <person name="Young S."/>
            <person name="Zeng Q."/>
            <person name="Gargeya S."/>
            <person name="Fitzgerald M."/>
            <person name="Haas B."/>
            <person name="Abouelleil A."/>
            <person name="Allen A.W."/>
            <person name="Alvarado L."/>
            <person name="Arachchi H.M."/>
            <person name="Berlin A.M."/>
            <person name="Chapman S.B."/>
            <person name="Gainer-Dewar J."/>
            <person name="Goldberg J."/>
            <person name="Griggs A."/>
            <person name="Gujja S."/>
            <person name="Hansen M."/>
            <person name="Howarth C."/>
            <person name="Imamovic A."/>
            <person name="Ireland A."/>
            <person name="Larimer J."/>
            <person name="McCowan C."/>
            <person name="Murphy C."/>
            <person name="Pearson M."/>
            <person name="Poon T.W."/>
            <person name="Priest M."/>
            <person name="Roberts A."/>
            <person name="Saif S."/>
            <person name="Shea T."/>
            <person name="Sisk P."/>
            <person name="Sykes S."/>
            <person name="Wortman J."/>
            <person name="Nusbaum C."/>
            <person name="Birren B."/>
        </authorList>
    </citation>
    <scope>NUCLEOTIDE SEQUENCE [LARGE SCALE GENOMIC DNA]</scope>
    <source>
        <strain evidence="5 6">ATCC BAA-382</strain>
    </source>
</reference>
<feature type="domain" description="CNA-B" evidence="3">
    <location>
        <begin position="1372"/>
        <end position="1457"/>
    </location>
</feature>
<dbReference type="Gene3D" id="2.60.40.1140">
    <property type="entry name" value="Collagen-binding surface protein Cna, B-type domain"/>
    <property type="match status" value="28"/>
</dbReference>
<feature type="domain" description="CNA-B" evidence="3">
    <location>
        <begin position="1560"/>
        <end position="1645"/>
    </location>
</feature>
<feature type="domain" description="CNA-B" evidence="3">
    <location>
        <begin position="2970"/>
        <end position="3055"/>
    </location>
</feature>
<feature type="domain" description="CNA-B" evidence="3">
    <location>
        <begin position="3535"/>
        <end position="3620"/>
    </location>
</feature>
<dbReference type="Pfam" id="PF05738">
    <property type="entry name" value="Cna_B"/>
    <property type="match status" value="28"/>
</dbReference>
<feature type="domain" description="CNA-B" evidence="3">
    <location>
        <begin position="3158"/>
        <end position="3244"/>
    </location>
</feature>
<feature type="domain" description="CNA-B" evidence="3">
    <location>
        <begin position="1090"/>
        <end position="1175"/>
    </location>
</feature>
<feature type="domain" description="CNA-B" evidence="3">
    <location>
        <begin position="2218"/>
        <end position="2303"/>
    </location>
</feature>
<evidence type="ECO:0000313" key="6">
    <source>
        <dbReference type="Proteomes" id="UP000014197"/>
    </source>
</evidence>
<feature type="domain" description="CNA-B" evidence="3">
    <location>
        <begin position="2030"/>
        <end position="2115"/>
    </location>
</feature>
<evidence type="ECO:0000259" key="2">
    <source>
        <dbReference type="Pfam" id="PF05737"/>
    </source>
</evidence>
<evidence type="ECO:0000259" key="4">
    <source>
        <dbReference type="Pfam" id="PF17802"/>
    </source>
</evidence>
<feature type="domain" description="CNA-B" evidence="3">
    <location>
        <begin position="3253"/>
        <end position="3338"/>
    </location>
</feature>
<dbReference type="InterPro" id="IPR013783">
    <property type="entry name" value="Ig-like_fold"/>
</dbReference>
<gene>
    <name evidence="5" type="ORF">I583_03208</name>
</gene>
<dbReference type="SUPFAM" id="SSF49401">
    <property type="entry name" value="Bacterial adhesins"/>
    <property type="match status" value="6"/>
</dbReference>
<feature type="domain" description="CNA-B" evidence="3">
    <location>
        <begin position="1278"/>
        <end position="1363"/>
    </location>
</feature>
<dbReference type="Proteomes" id="UP000014197">
    <property type="component" value="Unassembled WGS sequence"/>
</dbReference>
<evidence type="ECO:0000313" key="5">
    <source>
        <dbReference type="EMBL" id="EOT60562.1"/>
    </source>
</evidence>
<dbReference type="RefSeq" id="WP_016249913.1">
    <property type="nucleotide sequence ID" value="NZ_KE136480.1"/>
</dbReference>
<feature type="domain" description="CNA-B" evidence="3">
    <location>
        <begin position="2500"/>
        <end position="2585"/>
    </location>
</feature>
<dbReference type="InterPro" id="IPR008456">
    <property type="entry name" value="Collagen-bd_dom"/>
</dbReference>
<sequence length="3678" mass="428929">MKKKTNVLLTIIMIGSILFDSFGAFILQPVYAQETGRDLTSLPASESLSRDVNGNKTIFNDVLLTLNGEEVTSGNPLKKGDTFQIEYAFSLPDELGKEMQDGDYFKFTLPTDFAALGEQNGELKDPATGLLYGNYACDAAGNVTMTFNSEVQKHDNVEGRLRFSITLDERKITVPGKKKILIPWSKDAEGKEIFISTKITSFIQKEYLNTRYDSDGAPIVDWKILINPNKNLIENPTLTEETTNSEWKKVASAYTITKMMKANVDLDGNVTENEDVTGLLAFDPSGVAHFPSNIEESFVLYLSTPINYAGQGTITNKVKLSSSNRQDEEASASTSLQEHVDISKKAGDFDEKTQEISWTVTFNPSGRHIPKEEAKFTDIVGFHQNFIKDSLTVSPTVPYTVTEIEEGFEFQFEQDIDQPIEITYKTKVTYRPSEGTSISNTVYHGKHHISVPKEIPGTGEEPAEPESTVSKDYFWDQQSNELDWTIIVNQNNRSISKWFIIDKLTSGSMLEQSIIVTDITTNKRLIENQDYSLKMIQENGEIKGFELYYLSNEETNHTFQINCKSHFDDNVPHRNGCVYRYTQGGQEKEGRAGKEFYRQKNSIPVTKFGTYLPKTHEVEWRIMINESKYKINKNSMIEDPIPDDQEYVDGSVEVLEQRYENTDYKPTEKATATFDQGSNKIQANFDEGADYRFLIVFRTTLKNKEDILKKKVKNIAYYEDDYTPRKAVEASVGYSVGQDMVVRKEGEISKEFPNRIKWKVIINEHKFDLKNVEIEDYNWINNRALFDTMKLVYTSGDNKGKTLERGIDYTFEHTERSFHIKLMNDLKDSLELTYDSEITYSKKDIPGQEIPVMNSVRVSGSDLIITDDPQIKSVPVIVPKSSGEIIGTTEELQVFKVIKGTQTPLEGAVFVLYRGEKKDSEKIVERVTTDGQYGQASFRSLTKGKYLLVEEKAPKGYAVSPEFAKGIIITVTADKDNEVIQRTVENEKRTRETTEISGKKVWKDYQNKFNTRPASITVRLYQNEQEYQVQEVKATETGDWTYSFTNLPKYDTKGNEYNYTLKEDPVKNYETKVEGTTITNSYENKETTEISGKKVWKDYENKFNTRPASITVRLYQNEQEYQVQEVKATETGDWAYSFTNLPKYDTEGNEYNYTLKEDPVKGYETKIDGTTITNSYTNKETTEISGKKIWEDYQNKFNTRPTSITVRLFQNDKEYTVKEVKATETGDWAYSFTNLPKYDTKGNEYNYTLKEDPVKGYETKIDGTTITNSYENKETTEISGKKVWKDYENKFQTRPVFITVRLYQNEQEYQVQEVKATETGDWAYSFTNLPKYDTEGNEYNYTLKEDPVKGYETKIDGTTITNSYENKETTEISGKKIWEDYQNKFNTRPTSITVRLFQNDKEYTVKEVNATETGDWTYSFTNLPKYDTKGNEYNYTLKEDPVKGYETKIDGTTITNSYENKETTEIRGKKIWEDYENKFNTRPASITVRLYQNEKEYQVQEVKATETGDWAYSFTNLPKYDTKGNEYNYTLKEDPVKNYETKVEGTTITNSYTNKETTEISGKKVWKDYENKFNTRPASITVRLYQNEQEYQVQEVKATETGDWAYSFTNLPKYDIEGNEYNYTLKEDPVKGYETKIDGTTITNSYENKETTEISGKKIWEDYQNKFNTRPTSITVRLFQNDKEYTVKEVKATETGDWTYSFTNLPKYDTEGNEYNYTLKEDPVKGYETKIDGTTITNSYTNKETTEISGKKVWKDYENKFQTRPMSITVRLFQNDKEYTVKEVKATETGDWTYSFTNLPKYDTEGNEYNYTLKEDPVKGYETKIDGTTITNSYTNKETTEISGKKVWKDYENKFNTRPASITVRLYQNEQEYQVQEVKATETGDWAYSFTNLPKYDTEGNEYNYTLKEDPVKGYETKIDGTTITNSYTNKETTEIRGKKVWKDYENKFQTRPMSITVRLFQNDKEYTVKEVKATETGDWAYSFTNLPKYDTEGNEYNYTLKEDPVKDYETKVEGTTITNSYTNKETTEISGKKVWKDYQNKFNTRPASITVRLYQNEQEYQVQEVKATETGDWTYSFTNLPKYDTKGNEYNYTLKEDPVNGYETKIDGTTITNSYENKETTEIRGKKIWEDYQNKFNTRPTSITVRLFQNDKEYTVKEVKATETGDWAYSFTNLPKYDTEGNEYNYTLKEDPVKDYETKVEGTTITNSYTNKETTEISGKKVWKDYQNKFNTRPASITVRLYQNEQEYQVQEVKATETGDWTYSFTNLPKYDTKGNEYNYTLKEDPVNGYETKIDGTTITNSYENKETTEIRGKKIWEDYQNKFNTRPTSITVRLFQNDKEYTVKEVKATETGDWAYSFTNLPKYDTEGNEYNYTLKEDPVKDYETKVEGTTITNSYTNKETTEISGKKVWKDYQNKFNTRPASITVRLYQNEQEYQVQEVKATETGDWTYSFTNLPKYDTKGNEYNYTLKEDPVNGYETKIDGTTITNSYENKETTEIRGKKIWEDYQNKFNTRPTSITVRLFQNDKEYTVKEVKATETGDWAYSFTNLPKYDTEGNEYNYTLKEDPVKDYETKVEGTTITNSYTNKETTEISGKKVWKDYQNKFNTRPASITVRLYQNEQEYQVQEVKATETGDWTYSFTNLPKYDTKGNEYNYTLKEDPVNGYETKIDGTTITNSYENKETTEIRGKKIWEDYQNKFNTRPTSITVRLFQNDKEYTVKEVKATETGDWAYSFTNLPKYDTEGNEYNYTLKEDPVKDYETKVEGTTITNSYTNKETTEISGKKVWKDYQNKFNTRPASITVRLYQNEQEYQVQEVKATETGDWTYSFTNLPKYDTKGNEYNYTLKEDPVNGYETKIDGTTITNSYENKETTEIRGKKIWEDYQNKFNTRPTSITVRLFQNDKEYTVKEVKATETGDWAYSFTNLPKYDTEGNEYNYTLKEDPVKDYETKVEGTTITNSYTNKETTEISGKKVWKDYQNKFNTRPASITVRLYQNEQEYQVQEVKATETGDWTYSFTNLPKYDTKGNEYNYTLKEDPVNGYETKIDGTTITNSYENKETTEIRGKKIWEDYQNKFNTRPTSITVRLFQNDKEYTVKEVKATETGDWTYSFTNLPKYDTEGNEYNYTLKEDPVKGYETKIDGTTITNSYTNKETTEISGKKIWEDYKNKFRTRTNSITIRLYQNDQEMKQQTVKANLKTGDWNYTFTDLPKYDAKGNEYQYRLKEEPVKGYKTRIEGTTIINTYVNEETTEITGKKIWEDYQNKFNTRPTSITVRLFQNDKEYTVKEVKANEDGDWNYAFTNLPKYDGNGDEYKYTLKEDSVKEYKTRIEGTTIINKYINKETTEITGKKVWEDYQNKFQTRPMSITVRLYQNDQEYASKEVKANQLGDWNYSFTNLPKYDTKGSEYNYTLKEDPVKGYETKIDGTTITNSYENKETTEISGKKIWKDFQNKFMTRPDSITVRLYQNAKEYKVQEVKATKADDWNYRFSDLPKYDIKGNEYNYTVKEDPVKNYETKVEGTTITNTYTNKEITKISGEKIWKDDQNKFQTRPNAITVRLYQNDKEYKVQEVTANETGDWNYTFVNLPIYDNEGNEYNYTVKEDPVEGYETKIEGTTIINTHVPEEPTNSTDIEQDHDKIEHIKHYPKTGSIQQPILKIVGLVLIALIGIVWYRKSREV</sequence>
<feature type="domain" description="CNA-B" evidence="3">
    <location>
        <begin position="2688"/>
        <end position="2773"/>
    </location>
</feature>
<keyword evidence="1" id="KW-1133">Transmembrane helix</keyword>
<feature type="domain" description="Collagen binding" evidence="2">
    <location>
        <begin position="344"/>
        <end position="432"/>
    </location>
</feature>
<feature type="domain" description="CNA-B" evidence="3">
    <location>
        <begin position="1466"/>
        <end position="1551"/>
    </location>
</feature>
<evidence type="ECO:0008006" key="7">
    <source>
        <dbReference type="Google" id="ProtNLM"/>
    </source>
</evidence>
<dbReference type="NCBIfam" id="TIGR01167">
    <property type="entry name" value="LPXTG_anchor"/>
    <property type="match status" value="1"/>
</dbReference>
<feature type="domain" description="CNA-B" evidence="3">
    <location>
        <begin position="1842"/>
        <end position="1927"/>
    </location>
</feature>
<dbReference type="SUPFAM" id="SSF49478">
    <property type="entry name" value="Cna protein B-type domain"/>
    <property type="match status" value="28"/>
</dbReference>
<feature type="domain" description="CNA-B" evidence="3">
    <location>
        <begin position="1184"/>
        <end position="1269"/>
    </location>
</feature>
<accession>A0ABP2VK42</accession>
<feature type="domain" description="CNA-B" evidence="3">
    <location>
        <begin position="1936"/>
        <end position="2021"/>
    </location>
</feature>